<dbReference type="GO" id="GO:0030170">
    <property type="term" value="F:pyridoxal phosphate binding"/>
    <property type="evidence" value="ECO:0007669"/>
    <property type="project" value="TreeGrafter"/>
</dbReference>
<dbReference type="InterPro" id="IPR000653">
    <property type="entry name" value="DegT/StrS_aminotransferase"/>
</dbReference>
<keyword evidence="5" id="KW-0808">Transferase</keyword>
<name>A0A6L6QPR0_9BURK</name>
<organism evidence="5 6">
    <name type="scientific">Massilia eburnea</name>
    <dbReference type="NCBI Taxonomy" id="1776165"/>
    <lineage>
        <taxon>Bacteria</taxon>
        <taxon>Pseudomonadati</taxon>
        <taxon>Pseudomonadota</taxon>
        <taxon>Betaproteobacteria</taxon>
        <taxon>Burkholderiales</taxon>
        <taxon>Oxalobacteraceae</taxon>
        <taxon>Telluria group</taxon>
        <taxon>Massilia</taxon>
    </lineage>
</organism>
<dbReference type="GO" id="GO:0000271">
    <property type="term" value="P:polysaccharide biosynthetic process"/>
    <property type="evidence" value="ECO:0007669"/>
    <property type="project" value="TreeGrafter"/>
</dbReference>
<feature type="modified residue" description="N6-(pyridoxal phosphate)lysine" evidence="3">
    <location>
        <position position="167"/>
    </location>
</feature>
<feature type="active site" description="Proton acceptor" evidence="2">
    <location>
        <position position="167"/>
    </location>
</feature>
<evidence type="ECO:0000313" key="6">
    <source>
        <dbReference type="Proteomes" id="UP000472320"/>
    </source>
</evidence>
<evidence type="ECO:0000256" key="4">
    <source>
        <dbReference type="RuleBase" id="RU004508"/>
    </source>
</evidence>
<dbReference type="InterPro" id="IPR015422">
    <property type="entry name" value="PyrdxlP-dep_Trfase_small"/>
</dbReference>
<dbReference type="GO" id="GO:0008483">
    <property type="term" value="F:transaminase activity"/>
    <property type="evidence" value="ECO:0007669"/>
    <property type="project" value="UniProtKB-KW"/>
</dbReference>
<sequence>MKTFEGEIAMPRSPVLSGASFLHAGYPPVPSVLDAGARRLVTSGRVAIALALRQMGVGPGDKVLVPAYHCASMIEPVQWAGAQPVFYRIDERTAVDLDDVARKLDGSAKVLLAANYFGFPQPLERLRAFCDAHGLLLLEDCAHAFLGQYQGRPLGSWGDYAIASSMKFFPLYEGGALISARHPLHAVRLQRGGLRFELKMAINALEKSFAHGRLGGMRTLLSWPLALKNRLWGHIKSRAADGVIASGPDSSGGGFSFDPAWLDKRSALFSRMLLRCVSRPRMGALRRRNYLQLQQALQGLPGARPLHASLPEGVYPWGFPLLVDEPETLFAHLKQRGVPALRFAQYLWAGVDASVCPVSSHYSQHVLLLPCHQELRPDELALVVRSVREVLAP</sequence>
<dbReference type="PANTHER" id="PTHR30244">
    <property type="entry name" value="TRANSAMINASE"/>
    <property type="match status" value="1"/>
</dbReference>
<evidence type="ECO:0000256" key="2">
    <source>
        <dbReference type="PIRSR" id="PIRSR000390-1"/>
    </source>
</evidence>
<keyword evidence="6" id="KW-1185">Reference proteome</keyword>
<dbReference type="PIRSF" id="PIRSF000390">
    <property type="entry name" value="PLP_StrS"/>
    <property type="match status" value="1"/>
</dbReference>
<dbReference type="InterPro" id="IPR015421">
    <property type="entry name" value="PyrdxlP-dep_Trfase_major"/>
</dbReference>
<dbReference type="PANTHER" id="PTHR30244:SF34">
    <property type="entry name" value="DTDP-4-AMINO-4,6-DIDEOXYGALACTOSE TRANSAMINASE"/>
    <property type="match status" value="1"/>
</dbReference>
<dbReference type="InterPro" id="IPR015424">
    <property type="entry name" value="PyrdxlP-dep_Trfase"/>
</dbReference>
<comment type="similarity">
    <text evidence="1 4">Belongs to the DegT/DnrJ/EryC1 family.</text>
</comment>
<dbReference type="OrthoDB" id="9777744at2"/>
<dbReference type="RefSeq" id="WP_155457292.1">
    <property type="nucleotide sequence ID" value="NZ_WNKX01000041.1"/>
</dbReference>
<dbReference type="SUPFAM" id="SSF53383">
    <property type="entry name" value="PLP-dependent transferases"/>
    <property type="match status" value="1"/>
</dbReference>
<dbReference type="EMBL" id="WNKX01000041">
    <property type="protein sequence ID" value="MTW14352.1"/>
    <property type="molecule type" value="Genomic_DNA"/>
</dbReference>
<evidence type="ECO:0000313" key="5">
    <source>
        <dbReference type="EMBL" id="MTW14352.1"/>
    </source>
</evidence>
<evidence type="ECO:0000256" key="1">
    <source>
        <dbReference type="ARBA" id="ARBA00037999"/>
    </source>
</evidence>
<dbReference type="Pfam" id="PF01041">
    <property type="entry name" value="DegT_DnrJ_EryC1"/>
    <property type="match status" value="1"/>
</dbReference>
<protein>
    <submittedName>
        <fullName evidence="5">Aminotransferase class I/II-fold pyridoxal phosphate-dependent enzyme</fullName>
    </submittedName>
</protein>
<keyword evidence="3 4" id="KW-0663">Pyridoxal phosphate</keyword>
<evidence type="ECO:0000256" key="3">
    <source>
        <dbReference type="PIRSR" id="PIRSR000390-2"/>
    </source>
</evidence>
<reference evidence="5 6" key="1">
    <citation type="submission" date="2019-11" db="EMBL/GenBank/DDBJ databases">
        <title>Type strains purchased from KCTC, JCM and DSMZ.</title>
        <authorList>
            <person name="Lu H."/>
        </authorList>
    </citation>
    <scope>NUCLEOTIDE SEQUENCE [LARGE SCALE GENOMIC DNA]</scope>
    <source>
        <strain evidence="5 6">JCM 31587</strain>
    </source>
</reference>
<accession>A0A6L6QPR0</accession>
<comment type="caution">
    <text evidence="5">The sequence shown here is derived from an EMBL/GenBank/DDBJ whole genome shotgun (WGS) entry which is preliminary data.</text>
</comment>
<dbReference type="Gene3D" id="3.90.1150.10">
    <property type="entry name" value="Aspartate Aminotransferase, domain 1"/>
    <property type="match status" value="1"/>
</dbReference>
<dbReference type="Gene3D" id="3.40.640.10">
    <property type="entry name" value="Type I PLP-dependent aspartate aminotransferase-like (Major domain)"/>
    <property type="match status" value="1"/>
</dbReference>
<proteinExistence type="inferred from homology"/>
<keyword evidence="5" id="KW-0032">Aminotransferase</keyword>
<dbReference type="Proteomes" id="UP000472320">
    <property type="component" value="Unassembled WGS sequence"/>
</dbReference>
<gene>
    <name evidence="5" type="ORF">GM658_27420</name>
</gene>
<dbReference type="AlphaFoldDB" id="A0A6L6QPR0"/>